<evidence type="ECO:0000256" key="8">
    <source>
        <dbReference type="ARBA" id="ARBA00022848"/>
    </source>
</evidence>
<comment type="cofactor">
    <cofactor evidence="1 13">
        <name>heme</name>
        <dbReference type="ChEBI" id="CHEBI:30413"/>
    </cofactor>
</comment>
<dbReference type="InterPro" id="IPR001128">
    <property type="entry name" value="Cyt_P450"/>
</dbReference>
<evidence type="ECO:0000256" key="4">
    <source>
        <dbReference type="ARBA" id="ARBA00010617"/>
    </source>
</evidence>
<organism evidence="15">
    <name type="scientific">Diabrotica virgifera virgifera</name>
    <name type="common">western corn rootworm</name>
    <dbReference type="NCBI Taxonomy" id="50390"/>
    <lineage>
        <taxon>Eukaryota</taxon>
        <taxon>Metazoa</taxon>
        <taxon>Ecdysozoa</taxon>
        <taxon>Arthropoda</taxon>
        <taxon>Hexapoda</taxon>
        <taxon>Insecta</taxon>
        <taxon>Pterygota</taxon>
        <taxon>Neoptera</taxon>
        <taxon>Endopterygota</taxon>
        <taxon>Coleoptera</taxon>
        <taxon>Polyphaga</taxon>
        <taxon>Cucujiformia</taxon>
        <taxon>Chrysomeloidea</taxon>
        <taxon>Chrysomelidae</taxon>
        <taxon>Galerucinae</taxon>
        <taxon>Diabroticina</taxon>
        <taxon>Diabroticites</taxon>
        <taxon>Diabrotica</taxon>
    </lineage>
</organism>
<dbReference type="Pfam" id="PF00067">
    <property type="entry name" value="p450"/>
    <property type="match status" value="1"/>
</dbReference>
<dbReference type="PRINTS" id="PR00463">
    <property type="entry name" value="EP450I"/>
</dbReference>
<evidence type="ECO:0000256" key="1">
    <source>
        <dbReference type="ARBA" id="ARBA00001971"/>
    </source>
</evidence>
<name>A0A6P7H3D5_DIAVI</name>
<evidence type="ECO:0000256" key="6">
    <source>
        <dbReference type="ARBA" id="ARBA00022723"/>
    </source>
</evidence>
<keyword evidence="12" id="KW-0472">Membrane</keyword>
<gene>
    <name evidence="15" type="primary">LOC114346503</name>
</gene>
<reference evidence="15" key="1">
    <citation type="submission" date="2025-08" db="UniProtKB">
        <authorList>
            <consortium name="RefSeq"/>
        </authorList>
    </citation>
    <scope>IDENTIFICATION</scope>
    <source>
        <tissue evidence="15">Whole insect</tissue>
    </source>
</reference>
<keyword evidence="9 14" id="KW-0560">Oxidoreductase</keyword>
<dbReference type="SUPFAM" id="SSF48264">
    <property type="entry name" value="Cytochrome P450"/>
    <property type="match status" value="1"/>
</dbReference>
<evidence type="ECO:0000313" key="15">
    <source>
        <dbReference type="RefSeq" id="XP_028153037.1"/>
    </source>
</evidence>
<evidence type="ECO:0000256" key="3">
    <source>
        <dbReference type="ARBA" id="ARBA00004406"/>
    </source>
</evidence>
<dbReference type="PANTHER" id="PTHR24292:SF45">
    <property type="entry name" value="CYTOCHROME P450 6G1-RELATED"/>
    <property type="match status" value="1"/>
</dbReference>
<keyword evidence="5 13" id="KW-0349">Heme</keyword>
<evidence type="ECO:0000256" key="12">
    <source>
        <dbReference type="ARBA" id="ARBA00023136"/>
    </source>
</evidence>
<keyword evidence="8" id="KW-0492">Microsome</keyword>
<evidence type="ECO:0000256" key="2">
    <source>
        <dbReference type="ARBA" id="ARBA00004174"/>
    </source>
</evidence>
<feature type="non-terminal residue" evidence="15">
    <location>
        <position position="1"/>
    </location>
</feature>
<keyword evidence="7" id="KW-0256">Endoplasmic reticulum</keyword>
<dbReference type="InParanoid" id="A0A6P7H3D5"/>
<dbReference type="Gene3D" id="1.10.630.10">
    <property type="entry name" value="Cytochrome P450"/>
    <property type="match status" value="1"/>
</dbReference>
<keyword evidence="6 13" id="KW-0479">Metal-binding</keyword>
<sequence length="142" mass="15846">TLVLECLRKYGVLPFLDREAVSDYRLEGTDLVIEKGTGVYIPLFAFMRDPKYFPNPEKFDPERFADNNVNAEELLYFPFGEGPRACIGKRLGILAVAICISHVLIKFNIDKCAATPDPVEFAKKSFILQSSCGLPITVTPIS</sequence>
<dbReference type="RefSeq" id="XP_028153037.1">
    <property type="nucleotide sequence ID" value="XM_028297236.1"/>
</dbReference>
<evidence type="ECO:0000256" key="11">
    <source>
        <dbReference type="ARBA" id="ARBA00023033"/>
    </source>
</evidence>
<proteinExistence type="inferred from homology"/>
<dbReference type="InterPro" id="IPR017972">
    <property type="entry name" value="Cyt_P450_CS"/>
</dbReference>
<evidence type="ECO:0000256" key="9">
    <source>
        <dbReference type="ARBA" id="ARBA00023002"/>
    </source>
</evidence>
<dbReference type="GO" id="GO:0005789">
    <property type="term" value="C:endoplasmic reticulum membrane"/>
    <property type="evidence" value="ECO:0007669"/>
    <property type="project" value="UniProtKB-SubCell"/>
</dbReference>
<evidence type="ECO:0000256" key="10">
    <source>
        <dbReference type="ARBA" id="ARBA00023004"/>
    </source>
</evidence>
<dbReference type="AlphaFoldDB" id="A0A6P7H3D5"/>
<dbReference type="InterPro" id="IPR050476">
    <property type="entry name" value="Insect_CytP450_Detox"/>
</dbReference>
<dbReference type="GO" id="GO:0020037">
    <property type="term" value="F:heme binding"/>
    <property type="evidence" value="ECO:0007669"/>
    <property type="project" value="InterPro"/>
</dbReference>
<dbReference type="GO" id="GO:0016705">
    <property type="term" value="F:oxidoreductase activity, acting on paired donors, with incorporation or reduction of molecular oxygen"/>
    <property type="evidence" value="ECO:0007669"/>
    <property type="project" value="InterPro"/>
</dbReference>
<protein>
    <submittedName>
        <fullName evidence="15">Cytochrome P450 6k1-like</fullName>
    </submittedName>
</protein>
<dbReference type="GO" id="GO:0005506">
    <property type="term" value="F:iron ion binding"/>
    <property type="evidence" value="ECO:0007669"/>
    <property type="project" value="InterPro"/>
</dbReference>
<keyword evidence="10 13" id="KW-0408">Iron</keyword>
<accession>A0A6P7H3D5</accession>
<comment type="subcellular location">
    <subcellularLocation>
        <location evidence="3">Endoplasmic reticulum membrane</location>
        <topology evidence="3">Peripheral membrane protein</topology>
    </subcellularLocation>
    <subcellularLocation>
        <location evidence="2">Microsome membrane</location>
        <topology evidence="2">Peripheral membrane protein</topology>
    </subcellularLocation>
</comment>
<evidence type="ECO:0000256" key="7">
    <source>
        <dbReference type="ARBA" id="ARBA00022824"/>
    </source>
</evidence>
<feature type="binding site" description="axial binding residue" evidence="13">
    <location>
        <position position="86"/>
    </location>
    <ligand>
        <name>heme</name>
        <dbReference type="ChEBI" id="CHEBI:30413"/>
    </ligand>
    <ligandPart>
        <name>Fe</name>
        <dbReference type="ChEBI" id="CHEBI:18248"/>
    </ligandPart>
</feature>
<dbReference type="PANTHER" id="PTHR24292">
    <property type="entry name" value="CYTOCHROME P450"/>
    <property type="match status" value="1"/>
</dbReference>
<comment type="similarity">
    <text evidence="4 14">Belongs to the cytochrome P450 family.</text>
</comment>
<evidence type="ECO:0000256" key="13">
    <source>
        <dbReference type="PIRSR" id="PIRSR602401-1"/>
    </source>
</evidence>
<keyword evidence="11 14" id="KW-0503">Monooxygenase</keyword>
<dbReference type="InterPro" id="IPR036396">
    <property type="entry name" value="Cyt_P450_sf"/>
</dbReference>
<dbReference type="GO" id="GO:0004497">
    <property type="term" value="F:monooxygenase activity"/>
    <property type="evidence" value="ECO:0007669"/>
    <property type="project" value="UniProtKB-KW"/>
</dbReference>
<evidence type="ECO:0000256" key="14">
    <source>
        <dbReference type="RuleBase" id="RU000461"/>
    </source>
</evidence>
<evidence type="ECO:0000256" key="5">
    <source>
        <dbReference type="ARBA" id="ARBA00022617"/>
    </source>
</evidence>
<dbReference type="PROSITE" id="PS00086">
    <property type="entry name" value="CYTOCHROME_P450"/>
    <property type="match status" value="1"/>
</dbReference>
<dbReference type="InterPro" id="IPR002401">
    <property type="entry name" value="Cyt_P450_E_grp-I"/>
</dbReference>